<proteinExistence type="predicted"/>
<reference evidence="1" key="1">
    <citation type="submission" date="2023-10" db="EMBL/GenBank/DDBJ databases">
        <title>Genome assembly of Pristionchus species.</title>
        <authorList>
            <person name="Yoshida K."/>
            <person name="Sommer R.J."/>
        </authorList>
    </citation>
    <scope>NUCLEOTIDE SEQUENCE</scope>
    <source>
        <strain evidence="1">RS5133</strain>
    </source>
</reference>
<evidence type="ECO:0000313" key="1">
    <source>
        <dbReference type="EMBL" id="GMT17609.1"/>
    </source>
</evidence>
<name>A0AAV5VGS0_9BILA</name>
<organism evidence="1 2">
    <name type="scientific">Pristionchus fissidentatus</name>
    <dbReference type="NCBI Taxonomy" id="1538716"/>
    <lineage>
        <taxon>Eukaryota</taxon>
        <taxon>Metazoa</taxon>
        <taxon>Ecdysozoa</taxon>
        <taxon>Nematoda</taxon>
        <taxon>Chromadorea</taxon>
        <taxon>Rhabditida</taxon>
        <taxon>Rhabditina</taxon>
        <taxon>Diplogasteromorpha</taxon>
        <taxon>Diplogasteroidea</taxon>
        <taxon>Neodiplogasteridae</taxon>
        <taxon>Pristionchus</taxon>
    </lineage>
</organism>
<feature type="non-terminal residue" evidence="1">
    <location>
        <position position="1"/>
    </location>
</feature>
<gene>
    <name evidence="1" type="ORF">PFISCL1PPCAC_8906</name>
</gene>
<dbReference type="Proteomes" id="UP001432322">
    <property type="component" value="Unassembled WGS sequence"/>
</dbReference>
<evidence type="ECO:0008006" key="3">
    <source>
        <dbReference type="Google" id="ProtNLM"/>
    </source>
</evidence>
<accession>A0AAV5VGS0</accession>
<evidence type="ECO:0000313" key="2">
    <source>
        <dbReference type="Proteomes" id="UP001432322"/>
    </source>
</evidence>
<sequence>EFKSICDHEHTGSCKECTQVDTVVQDFIELASKHWNDKIKAKDDMRHRMKRVTEMAIKSQMQIKAFQSHVMRTVVSETARSSIISNLTNGEALVTLDFAQKILPKLSIEPQSAFYGKKGISLHVTHVLVKFGSKLYHHSFGHIIDNPQQGGSAVAAIIRHVLPILEKQGVKKVHFRSDNAGNLKKLTFTDPFQ</sequence>
<dbReference type="AlphaFoldDB" id="A0AAV5VGS0"/>
<dbReference type="EMBL" id="BTSY01000003">
    <property type="protein sequence ID" value="GMT17609.1"/>
    <property type="molecule type" value="Genomic_DNA"/>
</dbReference>
<keyword evidence="2" id="KW-1185">Reference proteome</keyword>
<protein>
    <recommendedName>
        <fullName evidence="3">DUF4371 domain-containing protein</fullName>
    </recommendedName>
</protein>
<comment type="caution">
    <text evidence="1">The sequence shown here is derived from an EMBL/GenBank/DDBJ whole genome shotgun (WGS) entry which is preliminary data.</text>
</comment>